<feature type="compositionally biased region" description="Polar residues" evidence="1">
    <location>
        <begin position="1"/>
        <end position="15"/>
    </location>
</feature>
<dbReference type="AlphaFoldDB" id="A0A255YYE5"/>
<feature type="region of interest" description="Disordered" evidence="1">
    <location>
        <begin position="1"/>
        <end position="64"/>
    </location>
</feature>
<accession>A0A255YYE5</accession>
<evidence type="ECO:0000313" key="2">
    <source>
        <dbReference type="EMBL" id="OYQ33450.1"/>
    </source>
</evidence>
<gene>
    <name evidence="2" type="ORF">CHU95_13690</name>
</gene>
<dbReference type="Proteomes" id="UP000216998">
    <property type="component" value="Unassembled WGS sequence"/>
</dbReference>
<evidence type="ECO:0000256" key="1">
    <source>
        <dbReference type="SAM" id="MobiDB-lite"/>
    </source>
</evidence>
<evidence type="ECO:0000313" key="3">
    <source>
        <dbReference type="Proteomes" id="UP000216998"/>
    </source>
</evidence>
<protein>
    <submittedName>
        <fullName evidence="2">Uncharacterized protein</fullName>
    </submittedName>
</protein>
<feature type="compositionally biased region" description="Pro residues" evidence="1">
    <location>
        <begin position="34"/>
        <end position="43"/>
    </location>
</feature>
<dbReference type="RefSeq" id="WP_094456895.1">
    <property type="nucleotide sequence ID" value="NZ_NOXU01000030.1"/>
</dbReference>
<name>A0A255YYE5_9PROT</name>
<organism evidence="2 3">
    <name type="scientific">Niveispirillum lacus</name>
    <dbReference type="NCBI Taxonomy" id="1981099"/>
    <lineage>
        <taxon>Bacteria</taxon>
        <taxon>Pseudomonadati</taxon>
        <taxon>Pseudomonadota</taxon>
        <taxon>Alphaproteobacteria</taxon>
        <taxon>Rhodospirillales</taxon>
        <taxon>Azospirillaceae</taxon>
        <taxon>Niveispirillum</taxon>
    </lineage>
</organism>
<keyword evidence="3" id="KW-1185">Reference proteome</keyword>
<dbReference type="EMBL" id="NOXU01000030">
    <property type="protein sequence ID" value="OYQ33450.1"/>
    <property type="molecule type" value="Genomic_DNA"/>
</dbReference>
<reference evidence="2 3" key="1">
    <citation type="submission" date="2017-07" db="EMBL/GenBank/DDBJ databases">
        <title>Niveispirillum cyanobacteriorum sp. nov., isolated from cyanobacterial aggregates in a eutrophic lake.</title>
        <authorList>
            <person name="Cai H."/>
        </authorList>
    </citation>
    <scope>NUCLEOTIDE SEQUENCE [LARGE SCALE GENOMIC DNA]</scope>
    <source>
        <strain evidence="3">TH1-14</strain>
    </source>
</reference>
<proteinExistence type="predicted"/>
<comment type="caution">
    <text evidence="2">The sequence shown here is derived from an EMBL/GenBank/DDBJ whole genome shotgun (WGS) entry which is preliminary data.</text>
</comment>
<sequence>MAINGISNGSTGSYTAPSPPAPEGAPGRRSADPAPAPPPPQPAPAARLPDRNLAPVPPVTLQPVQPVQYRGYLIDITA</sequence>